<proteinExistence type="predicted"/>
<reference evidence="1" key="2">
    <citation type="submission" date="2020-11" db="EMBL/GenBank/DDBJ databases">
        <authorList>
            <person name="McCartney M.A."/>
            <person name="Auch B."/>
            <person name="Kono T."/>
            <person name="Mallez S."/>
            <person name="Becker A."/>
            <person name="Gohl D.M."/>
            <person name="Silverstein K.A.T."/>
            <person name="Koren S."/>
            <person name="Bechman K.B."/>
            <person name="Herman A."/>
            <person name="Abrahante J.E."/>
            <person name="Garbe J."/>
        </authorList>
    </citation>
    <scope>NUCLEOTIDE SEQUENCE</scope>
    <source>
        <strain evidence="1">Duluth1</strain>
        <tissue evidence="1">Whole animal</tissue>
    </source>
</reference>
<accession>A0A9D4NB87</accession>
<reference evidence="1" key="1">
    <citation type="journal article" date="2019" name="bioRxiv">
        <title>The Genome of the Zebra Mussel, Dreissena polymorpha: A Resource for Invasive Species Research.</title>
        <authorList>
            <person name="McCartney M.A."/>
            <person name="Auch B."/>
            <person name="Kono T."/>
            <person name="Mallez S."/>
            <person name="Zhang Y."/>
            <person name="Obille A."/>
            <person name="Becker A."/>
            <person name="Abrahante J.E."/>
            <person name="Garbe J."/>
            <person name="Badalamenti J.P."/>
            <person name="Herman A."/>
            <person name="Mangelson H."/>
            <person name="Liachko I."/>
            <person name="Sullivan S."/>
            <person name="Sone E.D."/>
            <person name="Koren S."/>
            <person name="Silverstein K.A.T."/>
            <person name="Beckman K.B."/>
            <person name="Gohl D.M."/>
        </authorList>
    </citation>
    <scope>NUCLEOTIDE SEQUENCE</scope>
    <source>
        <strain evidence="1">Duluth1</strain>
        <tissue evidence="1">Whole animal</tissue>
    </source>
</reference>
<protein>
    <submittedName>
        <fullName evidence="1">Uncharacterized protein</fullName>
    </submittedName>
</protein>
<comment type="caution">
    <text evidence="1">The sequence shown here is derived from an EMBL/GenBank/DDBJ whole genome shotgun (WGS) entry which is preliminary data.</text>
</comment>
<organism evidence="1 2">
    <name type="scientific">Dreissena polymorpha</name>
    <name type="common">Zebra mussel</name>
    <name type="synonym">Mytilus polymorpha</name>
    <dbReference type="NCBI Taxonomy" id="45954"/>
    <lineage>
        <taxon>Eukaryota</taxon>
        <taxon>Metazoa</taxon>
        <taxon>Spiralia</taxon>
        <taxon>Lophotrochozoa</taxon>
        <taxon>Mollusca</taxon>
        <taxon>Bivalvia</taxon>
        <taxon>Autobranchia</taxon>
        <taxon>Heteroconchia</taxon>
        <taxon>Euheterodonta</taxon>
        <taxon>Imparidentia</taxon>
        <taxon>Neoheterodontei</taxon>
        <taxon>Myida</taxon>
        <taxon>Dreissenoidea</taxon>
        <taxon>Dreissenidae</taxon>
        <taxon>Dreissena</taxon>
    </lineage>
</organism>
<dbReference type="Proteomes" id="UP000828390">
    <property type="component" value="Unassembled WGS sequence"/>
</dbReference>
<dbReference type="EMBL" id="JAIWYP010000001">
    <property type="protein sequence ID" value="KAH3893223.1"/>
    <property type="molecule type" value="Genomic_DNA"/>
</dbReference>
<keyword evidence="2" id="KW-1185">Reference proteome</keyword>
<gene>
    <name evidence="1" type="ORF">DPMN_017366</name>
</gene>
<name>A0A9D4NB87_DREPO</name>
<sequence>MIHIVHVARCHDGPYNISVPCSSKYEQPDAMMGLITYLCRVDPYHPIGAKRYHVTLKLNGTWYLFASIGRIIILCN</sequence>
<dbReference type="AlphaFoldDB" id="A0A9D4NB87"/>
<evidence type="ECO:0000313" key="1">
    <source>
        <dbReference type="EMBL" id="KAH3893223.1"/>
    </source>
</evidence>
<evidence type="ECO:0000313" key="2">
    <source>
        <dbReference type="Proteomes" id="UP000828390"/>
    </source>
</evidence>